<reference evidence="1 2" key="1">
    <citation type="journal article" date="2016" name="Mol. Biol. Evol.">
        <title>Comparative Genomics of Early-Diverging Mushroom-Forming Fungi Provides Insights into the Origins of Lignocellulose Decay Capabilities.</title>
        <authorList>
            <person name="Nagy L.G."/>
            <person name="Riley R."/>
            <person name="Tritt A."/>
            <person name="Adam C."/>
            <person name="Daum C."/>
            <person name="Floudas D."/>
            <person name="Sun H."/>
            <person name="Yadav J.S."/>
            <person name="Pangilinan J."/>
            <person name="Larsson K.H."/>
            <person name="Matsuura K."/>
            <person name="Barry K."/>
            <person name="Labutti K."/>
            <person name="Kuo R."/>
            <person name="Ohm R.A."/>
            <person name="Bhattacharya S.S."/>
            <person name="Shirouzu T."/>
            <person name="Yoshinaga Y."/>
            <person name="Martin F.M."/>
            <person name="Grigoriev I.V."/>
            <person name="Hibbett D.S."/>
        </authorList>
    </citation>
    <scope>NUCLEOTIDE SEQUENCE [LARGE SCALE GENOMIC DNA]</scope>
    <source>
        <strain evidence="1 2">CBS 109695</strain>
    </source>
</reference>
<dbReference type="AlphaFoldDB" id="A0A166PX78"/>
<organism evidence="1 2">
    <name type="scientific">Athelia psychrophila</name>
    <dbReference type="NCBI Taxonomy" id="1759441"/>
    <lineage>
        <taxon>Eukaryota</taxon>
        <taxon>Fungi</taxon>
        <taxon>Dikarya</taxon>
        <taxon>Basidiomycota</taxon>
        <taxon>Agaricomycotina</taxon>
        <taxon>Agaricomycetes</taxon>
        <taxon>Agaricomycetidae</taxon>
        <taxon>Atheliales</taxon>
        <taxon>Atheliaceae</taxon>
        <taxon>Athelia</taxon>
    </lineage>
</organism>
<feature type="non-terminal residue" evidence="1">
    <location>
        <position position="58"/>
    </location>
</feature>
<dbReference type="Proteomes" id="UP000076532">
    <property type="component" value="Unassembled WGS sequence"/>
</dbReference>
<proteinExistence type="predicted"/>
<evidence type="ECO:0000313" key="1">
    <source>
        <dbReference type="EMBL" id="KZP26542.1"/>
    </source>
</evidence>
<protein>
    <submittedName>
        <fullName evidence="1">Uncharacterized protein</fullName>
    </submittedName>
</protein>
<dbReference type="EMBL" id="KV417514">
    <property type="protein sequence ID" value="KZP26542.1"/>
    <property type="molecule type" value="Genomic_DNA"/>
</dbReference>
<evidence type="ECO:0000313" key="2">
    <source>
        <dbReference type="Proteomes" id="UP000076532"/>
    </source>
</evidence>
<accession>A0A166PX78</accession>
<sequence>MSDPVLGSAAFCRSLPIAVRSRRIAHTYLILICFGTEGLGIADSKPSTLKTVIIFQAC</sequence>
<gene>
    <name evidence="1" type="ORF">FIBSPDRAFT_854859</name>
</gene>
<keyword evidence="2" id="KW-1185">Reference proteome</keyword>
<name>A0A166PX78_9AGAM</name>